<name>A0A8H7W3K9_9HELO</name>
<accession>A0A8H7W3K9</accession>
<dbReference type="EMBL" id="JAFJYH010000291">
    <property type="protein sequence ID" value="KAG4413892.1"/>
    <property type="molecule type" value="Genomic_DNA"/>
</dbReference>
<dbReference type="GO" id="GO:0006351">
    <property type="term" value="P:DNA-templated transcription"/>
    <property type="evidence" value="ECO:0007669"/>
    <property type="project" value="InterPro"/>
</dbReference>
<evidence type="ECO:0000256" key="2">
    <source>
        <dbReference type="ARBA" id="ARBA00022723"/>
    </source>
</evidence>
<sequence length="611" mass="69230">MPNSQNHVLYSYETVQKLQASVRRLEHELRQPATTLMPASFSSHHSHVDQRMENFSAEKSSEMPRGSARVSGNQASQIPSIPGDNLPTIETLAEEVGSLAIGQQSSQQYIGSASGSSFCRIFFHQLNLVAEDNICDLGTNLRFSDPFSTHASLPPKKIGLLLLSTYIVRLHMWRPIFNLKELRSWFQQAYSSPKTLDAFRRFSVFLVLALGSYEAEQTATCRPTMNIREPAEYFAAGMTFYDEISSIGSLQSLQSALLLAMWFTKVSKFANNSYLWQISRFAMSLAIELGCHRNNPRWEISSSERELRNRIWWCTYDLERNIAVSTGRVLSIRNQAIDAPFPKATDDDLLTESERKISPTFAARGFSPAIHMFRLRNISGDILESIYIARPRAGHHPPIQDTAVVADSIRERLARWHSALGEYTLPESQESLEMRVELCLAIILLNRPSPSFPSPTEPAVDACVDACQTAIETWKFLMGRSALAISWKSFHDVFVTGLVWFYCACNLSTIDQSSVEMIGTTCTEVLDYIDRKTRKCGKHIQFFRQIQAMTLSRRQSQHLPSMQRANSDPDFDPLGFDWMDGCFNEIFTGAGDNLLLDFTMNEEMFQIPDRL</sequence>
<keyword evidence="4" id="KW-0805">Transcription regulation</keyword>
<protein>
    <recommendedName>
        <fullName evidence="9">Xylanolytic transcriptional activator regulatory domain-containing protein</fullName>
    </recommendedName>
</protein>
<evidence type="ECO:0000313" key="10">
    <source>
        <dbReference type="EMBL" id="KAG4413892.1"/>
    </source>
</evidence>
<feature type="compositionally biased region" description="Polar residues" evidence="8">
    <location>
        <begin position="70"/>
        <end position="79"/>
    </location>
</feature>
<feature type="domain" description="Xylanolytic transcriptional activator regulatory" evidence="9">
    <location>
        <begin position="275"/>
        <end position="348"/>
    </location>
</feature>
<keyword evidence="5" id="KW-0238">DNA-binding</keyword>
<dbReference type="InterPro" id="IPR007219">
    <property type="entry name" value="XnlR_reg_dom"/>
</dbReference>
<dbReference type="GO" id="GO:0043565">
    <property type="term" value="F:sequence-specific DNA binding"/>
    <property type="evidence" value="ECO:0007669"/>
    <property type="project" value="TreeGrafter"/>
</dbReference>
<dbReference type="OrthoDB" id="25921at2759"/>
<dbReference type="Proteomes" id="UP000664132">
    <property type="component" value="Unassembled WGS sequence"/>
</dbReference>
<comment type="caution">
    <text evidence="10">The sequence shown here is derived from an EMBL/GenBank/DDBJ whole genome shotgun (WGS) entry which is preliminary data.</text>
</comment>
<dbReference type="AlphaFoldDB" id="A0A8H7W3K9"/>
<keyword evidence="6" id="KW-0804">Transcription</keyword>
<reference evidence="10" key="1">
    <citation type="submission" date="2021-02" db="EMBL/GenBank/DDBJ databases">
        <title>Genome sequence Cadophora malorum strain M34.</title>
        <authorList>
            <person name="Stefanovic E."/>
            <person name="Vu D."/>
            <person name="Scully C."/>
            <person name="Dijksterhuis J."/>
            <person name="Roader J."/>
            <person name="Houbraken J."/>
        </authorList>
    </citation>
    <scope>NUCLEOTIDE SEQUENCE</scope>
    <source>
        <strain evidence="10">M34</strain>
    </source>
</reference>
<proteinExistence type="predicted"/>
<evidence type="ECO:0000256" key="4">
    <source>
        <dbReference type="ARBA" id="ARBA00023015"/>
    </source>
</evidence>
<evidence type="ECO:0000259" key="9">
    <source>
        <dbReference type="SMART" id="SM00906"/>
    </source>
</evidence>
<evidence type="ECO:0000256" key="7">
    <source>
        <dbReference type="ARBA" id="ARBA00023242"/>
    </source>
</evidence>
<dbReference type="Pfam" id="PF04082">
    <property type="entry name" value="Fungal_trans"/>
    <property type="match status" value="1"/>
</dbReference>
<dbReference type="PANTHER" id="PTHR47782">
    <property type="entry name" value="ZN(II)2CYS6 TRANSCRIPTION FACTOR (EUROFUNG)-RELATED"/>
    <property type="match status" value="1"/>
</dbReference>
<evidence type="ECO:0000256" key="5">
    <source>
        <dbReference type="ARBA" id="ARBA00023125"/>
    </source>
</evidence>
<evidence type="ECO:0000256" key="1">
    <source>
        <dbReference type="ARBA" id="ARBA00004123"/>
    </source>
</evidence>
<keyword evidence="3" id="KW-0862">Zinc</keyword>
<dbReference type="CDD" id="cd12148">
    <property type="entry name" value="fungal_TF_MHR"/>
    <property type="match status" value="1"/>
</dbReference>
<keyword evidence="7" id="KW-0539">Nucleus</keyword>
<feature type="region of interest" description="Disordered" evidence="8">
    <location>
        <begin position="55"/>
        <end position="84"/>
    </location>
</feature>
<dbReference type="PANTHER" id="PTHR47782:SF12">
    <property type="entry name" value="ZN(II)2CYS6 TRANSCRIPTION FACTOR (EUROFUNG)"/>
    <property type="match status" value="1"/>
</dbReference>
<keyword evidence="11" id="KW-1185">Reference proteome</keyword>
<evidence type="ECO:0000256" key="8">
    <source>
        <dbReference type="SAM" id="MobiDB-lite"/>
    </source>
</evidence>
<evidence type="ECO:0000256" key="3">
    <source>
        <dbReference type="ARBA" id="ARBA00022833"/>
    </source>
</evidence>
<keyword evidence="2" id="KW-0479">Metal-binding</keyword>
<evidence type="ECO:0000256" key="6">
    <source>
        <dbReference type="ARBA" id="ARBA00023163"/>
    </source>
</evidence>
<evidence type="ECO:0000313" key="11">
    <source>
        <dbReference type="Proteomes" id="UP000664132"/>
    </source>
</evidence>
<dbReference type="GO" id="GO:0000981">
    <property type="term" value="F:DNA-binding transcription factor activity, RNA polymerase II-specific"/>
    <property type="evidence" value="ECO:0007669"/>
    <property type="project" value="TreeGrafter"/>
</dbReference>
<dbReference type="InterPro" id="IPR052202">
    <property type="entry name" value="Yeast_MetPath_Reg"/>
</dbReference>
<dbReference type="GO" id="GO:0008270">
    <property type="term" value="F:zinc ion binding"/>
    <property type="evidence" value="ECO:0007669"/>
    <property type="project" value="InterPro"/>
</dbReference>
<dbReference type="GO" id="GO:0045944">
    <property type="term" value="P:positive regulation of transcription by RNA polymerase II"/>
    <property type="evidence" value="ECO:0007669"/>
    <property type="project" value="TreeGrafter"/>
</dbReference>
<gene>
    <name evidence="10" type="ORF">IFR04_012987</name>
</gene>
<dbReference type="SMART" id="SM00906">
    <property type="entry name" value="Fungal_trans"/>
    <property type="match status" value="1"/>
</dbReference>
<comment type="subcellular location">
    <subcellularLocation>
        <location evidence="1">Nucleus</location>
    </subcellularLocation>
</comment>
<dbReference type="GO" id="GO:0005634">
    <property type="term" value="C:nucleus"/>
    <property type="evidence" value="ECO:0007669"/>
    <property type="project" value="UniProtKB-SubCell"/>
</dbReference>
<organism evidence="10 11">
    <name type="scientific">Cadophora malorum</name>
    <dbReference type="NCBI Taxonomy" id="108018"/>
    <lineage>
        <taxon>Eukaryota</taxon>
        <taxon>Fungi</taxon>
        <taxon>Dikarya</taxon>
        <taxon>Ascomycota</taxon>
        <taxon>Pezizomycotina</taxon>
        <taxon>Leotiomycetes</taxon>
        <taxon>Helotiales</taxon>
        <taxon>Ploettnerulaceae</taxon>
        <taxon>Cadophora</taxon>
    </lineage>
</organism>